<accession>A0A9D1XR68</accession>
<dbReference type="GO" id="GO:0016491">
    <property type="term" value="F:oxidoreductase activity"/>
    <property type="evidence" value="ECO:0007669"/>
    <property type="project" value="InterPro"/>
</dbReference>
<reference evidence="2" key="2">
    <citation type="submission" date="2021-04" db="EMBL/GenBank/DDBJ databases">
        <authorList>
            <person name="Gilroy R."/>
        </authorList>
    </citation>
    <scope>NUCLEOTIDE SEQUENCE</scope>
    <source>
        <strain evidence="2">ChiHecec2B26-12326</strain>
    </source>
</reference>
<dbReference type="SUPFAM" id="SSF55469">
    <property type="entry name" value="FMN-dependent nitroreductase-like"/>
    <property type="match status" value="1"/>
</dbReference>
<dbReference type="Proteomes" id="UP000823847">
    <property type="component" value="Unassembled WGS sequence"/>
</dbReference>
<dbReference type="PANTHER" id="PTHR43745">
    <property type="entry name" value="NITROREDUCTASE MJ1384-RELATED"/>
    <property type="match status" value="1"/>
</dbReference>
<dbReference type="EMBL" id="DXEN01000047">
    <property type="protein sequence ID" value="HIX86191.1"/>
    <property type="molecule type" value="Genomic_DNA"/>
</dbReference>
<protein>
    <submittedName>
        <fullName evidence="2">SagB/ThcOx family dehydrogenase</fullName>
    </submittedName>
</protein>
<dbReference type="Pfam" id="PF00881">
    <property type="entry name" value="Nitroreductase"/>
    <property type="match status" value="1"/>
</dbReference>
<dbReference type="InterPro" id="IPR052544">
    <property type="entry name" value="Bacteriocin_Proc_Enz"/>
</dbReference>
<evidence type="ECO:0000313" key="2">
    <source>
        <dbReference type="EMBL" id="HIX86191.1"/>
    </source>
</evidence>
<gene>
    <name evidence="2" type="ORF">H9848_06245</name>
</gene>
<dbReference type="InterPro" id="IPR000415">
    <property type="entry name" value="Nitroreductase-like"/>
</dbReference>
<evidence type="ECO:0000313" key="3">
    <source>
        <dbReference type="Proteomes" id="UP000823847"/>
    </source>
</evidence>
<dbReference type="AlphaFoldDB" id="A0A9D1XR68"/>
<dbReference type="PANTHER" id="PTHR43745:SF2">
    <property type="entry name" value="NITROREDUCTASE MJ1384-RELATED"/>
    <property type="match status" value="1"/>
</dbReference>
<name>A0A9D1XR68_9BACT</name>
<proteinExistence type="predicted"/>
<dbReference type="Gene3D" id="3.40.109.10">
    <property type="entry name" value="NADH Oxidase"/>
    <property type="match status" value="1"/>
</dbReference>
<organism evidence="2 3">
    <name type="scientific">Candidatus Parabacteroides intestinigallinarum</name>
    <dbReference type="NCBI Taxonomy" id="2838722"/>
    <lineage>
        <taxon>Bacteria</taxon>
        <taxon>Pseudomonadati</taxon>
        <taxon>Bacteroidota</taxon>
        <taxon>Bacteroidia</taxon>
        <taxon>Bacteroidales</taxon>
        <taxon>Tannerellaceae</taxon>
        <taxon>Parabacteroides</taxon>
    </lineage>
</organism>
<comment type="caution">
    <text evidence="2">The sequence shown here is derived from an EMBL/GenBank/DDBJ whole genome shotgun (WGS) entry which is preliminary data.</text>
</comment>
<reference evidence="2" key="1">
    <citation type="journal article" date="2021" name="PeerJ">
        <title>Extensive microbial diversity within the chicken gut microbiome revealed by metagenomics and culture.</title>
        <authorList>
            <person name="Gilroy R."/>
            <person name="Ravi A."/>
            <person name="Getino M."/>
            <person name="Pursley I."/>
            <person name="Horton D.L."/>
            <person name="Alikhan N.F."/>
            <person name="Baker D."/>
            <person name="Gharbi K."/>
            <person name="Hall N."/>
            <person name="Watson M."/>
            <person name="Adriaenssens E.M."/>
            <person name="Foster-Nyarko E."/>
            <person name="Jarju S."/>
            <person name="Secka A."/>
            <person name="Antonio M."/>
            <person name="Oren A."/>
            <person name="Chaudhuri R.R."/>
            <person name="La Ragione R."/>
            <person name="Hildebrand F."/>
            <person name="Pallen M.J."/>
        </authorList>
    </citation>
    <scope>NUCLEOTIDE SEQUENCE</scope>
    <source>
        <strain evidence="2">ChiHecec2B26-12326</strain>
    </source>
</reference>
<evidence type="ECO:0000259" key="1">
    <source>
        <dbReference type="Pfam" id="PF00881"/>
    </source>
</evidence>
<sequence>MRTILCVLTILWCGWAGVRAQSLRPIQLDAPDKSRGTAVMKALSDRHSERTFADRMLSHKDLSDLLWAANGINRPDGKRTAASAMNKQDVDVYVFTKEGAYLYDAKAHRLDPVAEGDHRPLIAGSQTFVNEAPVCLLLVTDYSRFGTSGSEEHRKLMGAFDAGLVSQNVALFCSGCGLVNVPRASMDTAALKKLLKLSDTQLPVINQPIGYPK</sequence>
<dbReference type="CDD" id="cd02142">
    <property type="entry name" value="McbC_SagB-like_oxidoreductase"/>
    <property type="match status" value="1"/>
</dbReference>
<dbReference type="InterPro" id="IPR029479">
    <property type="entry name" value="Nitroreductase"/>
</dbReference>
<feature type="domain" description="Nitroreductase" evidence="1">
    <location>
        <begin position="44"/>
        <end position="211"/>
    </location>
</feature>